<feature type="signal peptide" evidence="1">
    <location>
        <begin position="1"/>
        <end position="27"/>
    </location>
</feature>
<dbReference type="RefSeq" id="WP_308951631.1">
    <property type="nucleotide sequence ID" value="NZ_JARXHW010000044.1"/>
</dbReference>
<keyword evidence="1" id="KW-0732">Signal</keyword>
<sequence>MSPLIHSTRALSALLIGLSTLGTVAHAGVAVEFDSNNDYVSYDYDFERSAQTLSSSPYSAICPFDAHTPLLQNSDYYQGPSLYGAYQISSSITEGPFSRQQIRNHKGKADAITLQSYSGQSWDGSEISLSALFLFKQADFLPDFQQGDFQLESFNCQWSTYFKGTSRDVTGRYLVQIGDAYYLSNYTFNMTNRGSNLLSAGMLGSVKWAAYNPIAKLNFDQEQAQFTELELSAVTAVGIYLEDDYWVSDGSVSSPYLVSIYGFKASGTVKP</sequence>
<name>A0ABU1AXL4_9BACT</name>
<dbReference type="Proteomes" id="UP001225316">
    <property type="component" value="Unassembled WGS sequence"/>
</dbReference>
<proteinExistence type="predicted"/>
<protein>
    <submittedName>
        <fullName evidence="2">Uncharacterized protein</fullName>
    </submittedName>
</protein>
<evidence type="ECO:0000313" key="2">
    <source>
        <dbReference type="EMBL" id="MDQ8208904.1"/>
    </source>
</evidence>
<feature type="chain" id="PRO_5046666966" evidence="1">
    <location>
        <begin position="28"/>
        <end position="271"/>
    </location>
</feature>
<keyword evidence="3" id="KW-1185">Reference proteome</keyword>
<reference evidence="2 3" key="1">
    <citation type="submission" date="2023-04" db="EMBL/GenBank/DDBJ databases">
        <title>A novel bacteria isolated from coastal sediment.</title>
        <authorList>
            <person name="Liu X.-J."/>
            <person name="Du Z.-J."/>
        </authorList>
    </citation>
    <scope>NUCLEOTIDE SEQUENCE [LARGE SCALE GENOMIC DNA]</scope>
    <source>
        <strain evidence="2 3">SDUM461003</strain>
    </source>
</reference>
<organism evidence="2 3">
    <name type="scientific">Thalassobacterium maritimum</name>
    <dbReference type="NCBI Taxonomy" id="3041265"/>
    <lineage>
        <taxon>Bacteria</taxon>
        <taxon>Pseudomonadati</taxon>
        <taxon>Verrucomicrobiota</taxon>
        <taxon>Opitutia</taxon>
        <taxon>Puniceicoccales</taxon>
        <taxon>Coraliomargaritaceae</taxon>
        <taxon>Thalassobacterium</taxon>
    </lineage>
</organism>
<evidence type="ECO:0000313" key="3">
    <source>
        <dbReference type="Proteomes" id="UP001225316"/>
    </source>
</evidence>
<gene>
    <name evidence="2" type="ORF">QEH52_15355</name>
</gene>
<evidence type="ECO:0000256" key="1">
    <source>
        <dbReference type="SAM" id="SignalP"/>
    </source>
</evidence>
<dbReference type="EMBL" id="JARXHW010000044">
    <property type="protein sequence ID" value="MDQ8208904.1"/>
    <property type="molecule type" value="Genomic_DNA"/>
</dbReference>
<accession>A0ABU1AXL4</accession>
<comment type="caution">
    <text evidence="2">The sequence shown here is derived from an EMBL/GenBank/DDBJ whole genome shotgun (WGS) entry which is preliminary data.</text>
</comment>